<protein>
    <recommendedName>
        <fullName evidence="6">RING-type domain-containing protein</fullName>
    </recommendedName>
</protein>
<dbReference type="PANTHER" id="PTHR25462:SF300">
    <property type="entry name" value="RING-TYPE DOMAIN-CONTAINING PROTEIN"/>
    <property type="match status" value="1"/>
</dbReference>
<dbReference type="AlphaFoldDB" id="A0AA36DNE5"/>
<dbReference type="Pfam" id="PF13445">
    <property type="entry name" value="zf-RING_UBOX"/>
    <property type="match status" value="1"/>
</dbReference>
<evidence type="ECO:0000256" key="2">
    <source>
        <dbReference type="ARBA" id="ARBA00022771"/>
    </source>
</evidence>
<sequence length="282" mass="31056">MPINDEIGSTLLIDVQKLVECPICCESLAEPLFLSCGHSFCKSCLDKLRVAPSPSVRHDANNPATVVRCPECRQNTRLPETGLPVNYCLRDVVNLLSNASALTTNIKMIENKQGEGDCLLKCSICNTVLMNDMYLSCCNCSEDEKARQMCSVCCLINHNGHMTEAKFEERSIVTISEIDNTASCSLQGQRQDALAVDRALIRESFAHIPYQCEMMQERTDHESRNEVPALALGIRNHPEHIRTGGSPTEPTSTATKVIAVVFALCLLTPFLLLMIPLLISAS</sequence>
<evidence type="ECO:0000313" key="7">
    <source>
        <dbReference type="EMBL" id="CAJ0590431.1"/>
    </source>
</evidence>
<dbReference type="GO" id="GO:0008270">
    <property type="term" value="F:zinc ion binding"/>
    <property type="evidence" value="ECO:0007669"/>
    <property type="project" value="UniProtKB-KW"/>
</dbReference>
<dbReference type="SMART" id="SM00184">
    <property type="entry name" value="RING"/>
    <property type="match status" value="1"/>
</dbReference>
<gene>
    <name evidence="7" type="ORF">CYNAS_LOCUS2414</name>
</gene>
<keyword evidence="1" id="KW-0479">Metal-binding</keyword>
<dbReference type="Proteomes" id="UP001176961">
    <property type="component" value="Unassembled WGS sequence"/>
</dbReference>
<evidence type="ECO:0000256" key="1">
    <source>
        <dbReference type="ARBA" id="ARBA00022723"/>
    </source>
</evidence>
<dbReference type="EMBL" id="CATQJL010000001">
    <property type="protein sequence ID" value="CAJ0590431.1"/>
    <property type="molecule type" value="Genomic_DNA"/>
</dbReference>
<comment type="caution">
    <text evidence="7">The sequence shown here is derived from an EMBL/GenBank/DDBJ whole genome shotgun (WGS) entry which is preliminary data.</text>
</comment>
<dbReference type="InterPro" id="IPR027370">
    <property type="entry name" value="Znf-RING_euk"/>
</dbReference>
<name>A0AA36DNE5_CYLNA</name>
<keyword evidence="8" id="KW-1185">Reference proteome</keyword>
<dbReference type="InterPro" id="IPR047153">
    <property type="entry name" value="TRIM45/56/19-like"/>
</dbReference>
<accession>A0AA36DNE5</accession>
<evidence type="ECO:0000256" key="4">
    <source>
        <dbReference type="PROSITE-ProRule" id="PRU00175"/>
    </source>
</evidence>
<evidence type="ECO:0000256" key="3">
    <source>
        <dbReference type="ARBA" id="ARBA00022833"/>
    </source>
</evidence>
<dbReference type="PROSITE" id="PS50089">
    <property type="entry name" value="ZF_RING_2"/>
    <property type="match status" value="1"/>
</dbReference>
<evidence type="ECO:0000313" key="8">
    <source>
        <dbReference type="Proteomes" id="UP001176961"/>
    </source>
</evidence>
<feature type="transmembrane region" description="Helical" evidence="5">
    <location>
        <begin position="257"/>
        <end position="279"/>
    </location>
</feature>
<feature type="domain" description="RING-type" evidence="6">
    <location>
        <begin position="21"/>
        <end position="73"/>
    </location>
</feature>
<evidence type="ECO:0000256" key="5">
    <source>
        <dbReference type="SAM" id="Phobius"/>
    </source>
</evidence>
<dbReference type="SUPFAM" id="SSF57850">
    <property type="entry name" value="RING/U-box"/>
    <property type="match status" value="1"/>
</dbReference>
<dbReference type="InterPro" id="IPR001841">
    <property type="entry name" value="Znf_RING"/>
</dbReference>
<organism evidence="7 8">
    <name type="scientific">Cylicocyclus nassatus</name>
    <name type="common">Nematode worm</name>
    <dbReference type="NCBI Taxonomy" id="53992"/>
    <lineage>
        <taxon>Eukaryota</taxon>
        <taxon>Metazoa</taxon>
        <taxon>Ecdysozoa</taxon>
        <taxon>Nematoda</taxon>
        <taxon>Chromadorea</taxon>
        <taxon>Rhabditida</taxon>
        <taxon>Rhabditina</taxon>
        <taxon>Rhabditomorpha</taxon>
        <taxon>Strongyloidea</taxon>
        <taxon>Strongylidae</taxon>
        <taxon>Cylicocyclus</taxon>
    </lineage>
</organism>
<evidence type="ECO:0000259" key="6">
    <source>
        <dbReference type="PROSITE" id="PS50089"/>
    </source>
</evidence>
<dbReference type="PANTHER" id="PTHR25462">
    <property type="entry name" value="BONUS, ISOFORM C-RELATED"/>
    <property type="match status" value="1"/>
</dbReference>
<keyword evidence="5" id="KW-0472">Membrane</keyword>
<keyword evidence="2 4" id="KW-0863">Zinc-finger</keyword>
<proteinExistence type="predicted"/>
<reference evidence="7" key="1">
    <citation type="submission" date="2023-07" db="EMBL/GenBank/DDBJ databases">
        <authorList>
            <consortium name="CYATHOMIX"/>
        </authorList>
    </citation>
    <scope>NUCLEOTIDE SEQUENCE</scope>
    <source>
        <strain evidence="7">N/A</strain>
    </source>
</reference>
<keyword evidence="3" id="KW-0862">Zinc</keyword>
<keyword evidence="5" id="KW-1133">Transmembrane helix</keyword>
<keyword evidence="5" id="KW-0812">Transmembrane</keyword>
<dbReference type="Gene3D" id="3.30.40.10">
    <property type="entry name" value="Zinc/RING finger domain, C3HC4 (zinc finger)"/>
    <property type="match status" value="1"/>
</dbReference>
<dbReference type="InterPro" id="IPR013083">
    <property type="entry name" value="Znf_RING/FYVE/PHD"/>
</dbReference>
<dbReference type="InterPro" id="IPR017907">
    <property type="entry name" value="Znf_RING_CS"/>
</dbReference>
<dbReference type="PROSITE" id="PS00518">
    <property type="entry name" value="ZF_RING_1"/>
    <property type="match status" value="1"/>
</dbReference>